<proteinExistence type="predicted"/>
<accession>A0A0V0H4C7</accession>
<dbReference type="AlphaFoldDB" id="A0A0V0H4C7"/>
<protein>
    <submittedName>
        <fullName evidence="1">Putative ovule protein</fullName>
    </submittedName>
</protein>
<dbReference type="EMBL" id="GEDG01025462">
    <property type="protein sequence ID" value="JAP15231.1"/>
    <property type="molecule type" value="Transcribed_RNA"/>
</dbReference>
<evidence type="ECO:0000313" key="1">
    <source>
        <dbReference type="EMBL" id="JAP15231.1"/>
    </source>
</evidence>
<sequence length="60" mass="6705">MVGISPDRDGKRLGALPVTRHIRLRLPTSVDLTFLKVAKKTKTVATGEFQNLEIRSIFVL</sequence>
<organism evidence="1">
    <name type="scientific">Solanum chacoense</name>
    <name type="common">Chaco potato</name>
    <dbReference type="NCBI Taxonomy" id="4108"/>
    <lineage>
        <taxon>Eukaryota</taxon>
        <taxon>Viridiplantae</taxon>
        <taxon>Streptophyta</taxon>
        <taxon>Embryophyta</taxon>
        <taxon>Tracheophyta</taxon>
        <taxon>Spermatophyta</taxon>
        <taxon>Magnoliopsida</taxon>
        <taxon>eudicotyledons</taxon>
        <taxon>Gunneridae</taxon>
        <taxon>Pentapetalae</taxon>
        <taxon>asterids</taxon>
        <taxon>lamiids</taxon>
        <taxon>Solanales</taxon>
        <taxon>Solanaceae</taxon>
        <taxon>Solanoideae</taxon>
        <taxon>Solaneae</taxon>
        <taxon>Solanum</taxon>
    </lineage>
</organism>
<reference evidence="1" key="1">
    <citation type="submission" date="2015-12" db="EMBL/GenBank/DDBJ databases">
        <title>Gene expression during late stages of embryo sac development: a critical building block for successful pollen-pistil interactions.</title>
        <authorList>
            <person name="Liu Y."/>
            <person name="Joly V."/>
            <person name="Sabar M."/>
            <person name="Matton D.P."/>
        </authorList>
    </citation>
    <scope>NUCLEOTIDE SEQUENCE</scope>
</reference>
<name>A0A0V0H4C7_SOLCH</name>